<dbReference type="Proteomes" id="UP000254893">
    <property type="component" value="Unassembled WGS sequence"/>
</dbReference>
<evidence type="ECO:0000313" key="1">
    <source>
        <dbReference type="EMBL" id="SUJ19175.1"/>
    </source>
</evidence>
<name>A0A380CHI0_SPHSI</name>
<sequence>MITKELIIDTCQEVLSKNKANFSIYKVLIPVHKEFGLDHHVQEVFTFNGVRWYTDFNNERIDLGEYPEFYEVG</sequence>
<evidence type="ECO:0000313" key="2">
    <source>
        <dbReference type="Proteomes" id="UP000254893"/>
    </source>
</evidence>
<organism evidence="1 2">
    <name type="scientific">Sphingobacterium spiritivorum</name>
    <name type="common">Flavobacterium spiritivorum</name>
    <dbReference type="NCBI Taxonomy" id="258"/>
    <lineage>
        <taxon>Bacteria</taxon>
        <taxon>Pseudomonadati</taxon>
        <taxon>Bacteroidota</taxon>
        <taxon>Sphingobacteriia</taxon>
        <taxon>Sphingobacteriales</taxon>
        <taxon>Sphingobacteriaceae</taxon>
        <taxon>Sphingobacterium</taxon>
    </lineage>
</organism>
<proteinExistence type="predicted"/>
<dbReference type="RefSeq" id="WP_115170584.1">
    <property type="nucleotide sequence ID" value="NZ_UGYW01000002.1"/>
</dbReference>
<gene>
    <name evidence="1" type="ORF">NCTC11388_02844</name>
</gene>
<reference evidence="1 2" key="1">
    <citation type="submission" date="2018-06" db="EMBL/GenBank/DDBJ databases">
        <authorList>
            <consortium name="Pathogen Informatics"/>
            <person name="Doyle S."/>
        </authorList>
    </citation>
    <scope>NUCLEOTIDE SEQUENCE [LARGE SCALE GENOMIC DNA]</scope>
    <source>
        <strain evidence="1 2">NCTC11388</strain>
    </source>
</reference>
<dbReference type="AlphaFoldDB" id="A0A380CHI0"/>
<protein>
    <submittedName>
        <fullName evidence="1">Uncharacterized protein</fullName>
    </submittedName>
</protein>
<accession>A0A380CHI0</accession>
<dbReference type="EMBL" id="UGYW01000002">
    <property type="protein sequence ID" value="SUJ19175.1"/>
    <property type="molecule type" value="Genomic_DNA"/>
</dbReference>